<dbReference type="AlphaFoldDB" id="A0A1C7M418"/>
<evidence type="ECO:0000313" key="1">
    <source>
        <dbReference type="EMBL" id="OBZ71099.1"/>
    </source>
</evidence>
<accession>A0A1C7M418</accession>
<protein>
    <submittedName>
        <fullName evidence="1">Uncharacterized protein</fullName>
    </submittedName>
</protein>
<evidence type="ECO:0000313" key="2">
    <source>
        <dbReference type="Proteomes" id="UP000092993"/>
    </source>
</evidence>
<name>A0A1C7M418_GRIFR</name>
<keyword evidence="2" id="KW-1185">Reference proteome</keyword>
<organism evidence="1 2">
    <name type="scientific">Grifola frondosa</name>
    <name type="common">Maitake</name>
    <name type="synonym">Polyporus frondosus</name>
    <dbReference type="NCBI Taxonomy" id="5627"/>
    <lineage>
        <taxon>Eukaryota</taxon>
        <taxon>Fungi</taxon>
        <taxon>Dikarya</taxon>
        <taxon>Basidiomycota</taxon>
        <taxon>Agaricomycotina</taxon>
        <taxon>Agaricomycetes</taxon>
        <taxon>Polyporales</taxon>
        <taxon>Grifolaceae</taxon>
        <taxon>Grifola</taxon>
    </lineage>
</organism>
<dbReference type="Proteomes" id="UP000092993">
    <property type="component" value="Unassembled WGS sequence"/>
</dbReference>
<gene>
    <name evidence="1" type="ORF">A0H81_08801</name>
</gene>
<comment type="caution">
    <text evidence="1">The sequence shown here is derived from an EMBL/GenBank/DDBJ whole genome shotgun (WGS) entry which is preliminary data.</text>
</comment>
<sequence length="86" mass="9062">MVQVIPGPPQRSAAGPISANWHQTTCGSFLVFSVTSAPVRPFRHLVRRHIKGSAKLANHVTLALDGGNACCLVARSCGIDGDDVAR</sequence>
<dbReference type="EMBL" id="LUGG01000011">
    <property type="protein sequence ID" value="OBZ71099.1"/>
    <property type="molecule type" value="Genomic_DNA"/>
</dbReference>
<proteinExistence type="predicted"/>
<reference evidence="1 2" key="1">
    <citation type="submission" date="2016-03" db="EMBL/GenBank/DDBJ databases">
        <title>Whole genome sequencing of Grifola frondosa 9006-11.</title>
        <authorList>
            <person name="Min B."/>
            <person name="Park H."/>
            <person name="Kim J.-G."/>
            <person name="Cho H."/>
            <person name="Oh Y.-L."/>
            <person name="Kong W.-S."/>
            <person name="Choi I.-G."/>
        </authorList>
    </citation>
    <scope>NUCLEOTIDE SEQUENCE [LARGE SCALE GENOMIC DNA]</scope>
    <source>
        <strain evidence="1 2">9006-11</strain>
    </source>
</reference>